<comment type="caution">
    <text evidence="4">The sequence shown here is derived from an EMBL/GenBank/DDBJ whole genome shotgun (WGS) entry which is preliminary data.</text>
</comment>
<name>A0A3N2CVY4_9ACTN</name>
<dbReference type="Proteomes" id="UP000281738">
    <property type="component" value="Unassembled WGS sequence"/>
</dbReference>
<dbReference type="Gene3D" id="3.40.50.1820">
    <property type="entry name" value="alpha/beta hydrolase"/>
    <property type="match status" value="1"/>
</dbReference>
<dbReference type="PANTHER" id="PTHR43248">
    <property type="entry name" value="2-SUCCINYL-6-HYDROXY-2,4-CYCLOHEXADIENE-1-CARBOXYLATE SYNTHASE"/>
    <property type="match status" value="1"/>
</dbReference>
<reference evidence="4 5" key="1">
    <citation type="submission" date="2018-11" db="EMBL/GenBank/DDBJ databases">
        <title>Sequencing the genomes of 1000 actinobacteria strains.</title>
        <authorList>
            <person name="Klenk H.-P."/>
        </authorList>
    </citation>
    <scope>NUCLEOTIDE SEQUENCE [LARGE SCALE GENOMIC DNA]</scope>
    <source>
        <strain evidence="4 5">DSM 12652</strain>
    </source>
</reference>
<dbReference type="Pfam" id="PF00561">
    <property type="entry name" value="Abhydrolase_1"/>
    <property type="match status" value="1"/>
</dbReference>
<feature type="domain" description="AB hydrolase-1" evidence="3">
    <location>
        <begin position="40"/>
        <end position="175"/>
    </location>
</feature>
<evidence type="ECO:0000313" key="4">
    <source>
        <dbReference type="EMBL" id="ROR91649.1"/>
    </source>
</evidence>
<comment type="similarity">
    <text evidence="1">Belongs to the peptidase S33 family.</text>
</comment>
<protein>
    <submittedName>
        <fullName evidence="4">Pimeloyl-ACP methyl ester carboxylesterase</fullName>
    </submittedName>
</protein>
<sequence>MSPAVVDHRVTVPLDHDDPAGPTLEVFAREVTADGGADRPWLVYLQGGPGHESPRPTAEPLAPGWLERALVDFRVLLLDQRGTGLSTPYGVGTRPHPLDPAPEAAYLTHFRADAIVRDAECLREHLGVRRWSVLGQSFGGFCVLHYRSRFPDSLRETYVTGGLPPVGRPPTEVYAATHASLRRLEYAHHRRHPEDADRLRAVLDLAGDGRLRRTDGSPLTPRLVRTVGNQLGLHGGSAALHHLLERDPRSPAFVPDLEALLPFGGRNPLYAVIHESCYADGGVTGWAAERTLPDEDHLTGEHVFGWHFDDDPALAPYAGTARLLARHDWPRLYDADALAAVDLPGAAVVYVDDPFVERRFSEETLALLPGVAGWVDDTHLHNGLRVDGPAVLDRLLALARGTGRAG</sequence>
<proteinExistence type="inferred from homology"/>
<dbReference type="InterPro" id="IPR000073">
    <property type="entry name" value="AB_hydrolase_1"/>
</dbReference>
<dbReference type="RefSeq" id="WP_123391245.1">
    <property type="nucleotide sequence ID" value="NZ_RKHO01000001.1"/>
</dbReference>
<dbReference type="InterPro" id="IPR029058">
    <property type="entry name" value="AB_hydrolase_fold"/>
</dbReference>
<keyword evidence="2" id="KW-0378">Hydrolase</keyword>
<organism evidence="4 5">
    <name type="scientific">Nocardioides aurantiacus</name>
    <dbReference type="NCBI Taxonomy" id="86796"/>
    <lineage>
        <taxon>Bacteria</taxon>
        <taxon>Bacillati</taxon>
        <taxon>Actinomycetota</taxon>
        <taxon>Actinomycetes</taxon>
        <taxon>Propionibacteriales</taxon>
        <taxon>Nocardioidaceae</taxon>
        <taxon>Nocardioides</taxon>
    </lineage>
</organism>
<accession>A0A3N2CVY4</accession>
<dbReference type="InterPro" id="IPR051601">
    <property type="entry name" value="Serine_prot/Carboxylest_S33"/>
</dbReference>
<dbReference type="SUPFAM" id="SSF53474">
    <property type="entry name" value="alpha/beta-Hydrolases"/>
    <property type="match status" value="1"/>
</dbReference>
<dbReference type="AlphaFoldDB" id="A0A3N2CVY4"/>
<evidence type="ECO:0000313" key="5">
    <source>
        <dbReference type="Proteomes" id="UP000281738"/>
    </source>
</evidence>
<dbReference type="GO" id="GO:0006508">
    <property type="term" value="P:proteolysis"/>
    <property type="evidence" value="ECO:0007669"/>
    <property type="project" value="InterPro"/>
</dbReference>
<dbReference type="EMBL" id="RKHO01000001">
    <property type="protein sequence ID" value="ROR91649.1"/>
    <property type="molecule type" value="Genomic_DNA"/>
</dbReference>
<evidence type="ECO:0000259" key="3">
    <source>
        <dbReference type="Pfam" id="PF00561"/>
    </source>
</evidence>
<evidence type="ECO:0000256" key="1">
    <source>
        <dbReference type="ARBA" id="ARBA00010088"/>
    </source>
</evidence>
<keyword evidence="5" id="KW-1185">Reference proteome</keyword>
<dbReference type="OrthoDB" id="9796770at2"/>
<dbReference type="GO" id="GO:0004177">
    <property type="term" value="F:aminopeptidase activity"/>
    <property type="evidence" value="ECO:0007669"/>
    <property type="project" value="UniProtKB-EC"/>
</dbReference>
<dbReference type="PANTHER" id="PTHR43248:SF2">
    <property type="entry name" value="PROLYL AMINOPEPTIDASE"/>
    <property type="match status" value="1"/>
</dbReference>
<evidence type="ECO:0000256" key="2">
    <source>
        <dbReference type="ARBA" id="ARBA00022801"/>
    </source>
</evidence>
<gene>
    <name evidence="4" type="ORF">EDD33_2520</name>
</gene>
<dbReference type="InterPro" id="IPR002410">
    <property type="entry name" value="Peptidase_S33"/>
</dbReference>
<dbReference type="PRINTS" id="PR00793">
    <property type="entry name" value="PROAMNOPTASE"/>
</dbReference>